<accession>A0A9P1N0T1</accession>
<comment type="caution">
    <text evidence="2">The sequence shown here is derived from an EMBL/GenBank/DDBJ whole genome shotgun (WGS) entry which is preliminary data.</text>
</comment>
<evidence type="ECO:0000313" key="3">
    <source>
        <dbReference type="Proteomes" id="UP001152747"/>
    </source>
</evidence>
<name>A0A9P1N0T1_9PELO</name>
<dbReference type="EMBL" id="CANHGI010000004">
    <property type="protein sequence ID" value="CAI5447324.1"/>
    <property type="molecule type" value="Genomic_DNA"/>
</dbReference>
<dbReference type="Pfam" id="PF05912">
    <property type="entry name" value="DUF870"/>
    <property type="match status" value="1"/>
</dbReference>
<dbReference type="InterPro" id="IPR008588">
    <property type="entry name" value="DUF870_CAE_spp"/>
</dbReference>
<gene>
    <name evidence="2" type="ORF">CAMP_LOCUS9961</name>
</gene>
<evidence type="ECO:0000256" key="1">
    <source>
        <dbReference type="SAM" id="SignalP"/>
    </source>
</evidence>
<feature type="chain" id="PRO_5040341531" evidence="1">
    <location>
        <begin position="20"/>
        <end position="150"/>
    </location>
</feature>
<proteinExistence type="predicted"/>
<evidence type="ECO:0000313" key="2">
    <source>
        <dbReference type="EMBL" id="CAI5447324.1"/>
    </source>
</evidence>
<feature type="signal peptide" evidence="1">
    <location>
        <begin position="1"/>
        <end position="19"/>
    </location>
</feature>
<protein>
    <submittedName>
        <fullName evidence="2">Uncharacterized protein</fullName>
    </submittedName>
</protein>
<sequence>MKTLLSIILLLIRFDKSTQTNFTINVQVTCKIDDVWCVQILVLELDFDDYDGLKDTGPRCYRGAAAPKYTLEASDTSDIGAEYEIVVGYRHNCTDNGAMREFNTGVYDVSEYLETATIDVPNKDLHNNGKKSSILSYQNAIFKYYDIYWH</sequence>
<keyword evidence="1" id="KW-0732">Signal</keyword>
<keyword evidence="3" id="KW-1185">Reference proteome</keyword>
<dbReference type="Proteomes" id="UP001152747">
    <property type="component" value="Unassembled WGS sequence"/>
</dbReference>
<reference evidence="2" key="1">
    <citation type="submission" date="2022-11" db="EMBL/GenBank/DDBJ databases">
        <authorList>
            <person name="Kikuchi T."/>
        </authorList>
    </citation>
    <scope>NUCLEOTIDE SEQUENCE</scope>
    <source>
        <strain evidence="2">PS1010</strain>
    </source>
</reference>
<organism evidence="2 3">
    <name type="scientific">Caenorhabditis angaria</name>
    <dbReference type="NCBI Taxonomy" id="860376"/>
    <lineage>
        <taxon>Eukaryota</taxon>
        <taxon>Metazoa</taxon>
        <taxon>Ecdysozoa</taxon>
        <taxon>Nematoda</taxon>
        <taxon>Chromadorea</taxon>
        <taxon>Rhabditida</taxon>
        <taxon>Rhabditina</taxon>
        <taxon>Rhabditomorpha</taxon>
        <taxon>Rhabditoidea</taxon>
        <taxon>Rhabditidae</taxon>
        <taxon>Peloderinae</taxon>
        <taxon>Caenorhabditis</taxon>
    </lineage>
</organism>
<dbReference type="AlphaFoldDB" id="A0A9P1N0T1"/>